<sequence>MECRQCGTRFAVPRGARTVQCGHCRGVTRVERHGAVSFVRNMLTNITGGGRTKPHPGYPRVQGNKRALLVGINYTGTASQLNGPINDVKCMTFLLSIKYGFPSDSILVLTGKGHIHIQERTPTFLRSVPSIDVIVMLSLHSCTSLQEQHMRLIRLFLLADEQLDPYRRPTRSNILVAMRWLVHDCSSGDSLVFHFSGHGNQAEDDDGDELDDEDETICPLDWEQSGDIRDDEINEILVRPLVHGVRLHAFIDACHSGTVLDLPNLCHIKRHGKPQWIDQTPPTGAWKNTSGGHAILISGCAENDDSQDSCGDETMVMGALTYSFFAAAWSAHRPLTYGQLLSKTKAIIADCNSDSQGHCSLPAAIAPHVREVVNFSGVQEPQLSSSEMFDINRRTFML</sequence>
<protein>
    <submittedName>
        <fullName evidence="1">Uncharacterized protein</fullName>
    </submittedName>
</protein>
<evidence type="ECO:0000313" key="2">
    <source>
        <dbReference type="Proteomes" id="UP001732700"/>
    </source>
</evidence>
<dbReference type="EnsemblPlants" id="AVESA.00010b.r2.5AG0810830.2">
    <property type="protein sequence ID" value="AVESA.00010b.r2.5AG0810830.2.CDS"/>
    <property type="gene ID" value="AVESA.00010b.r2.5AG0810830"/>
</dbReference>
<name>A0ACD5XLZ9_AVESA</name>
<proteinExistence type="predicted"/>
<accession>A0ACD5XLZ9</accession>
<reference evidence="1" key="2">
    <citation type="submission" date="2025-09" db="UniProtKB">
        <authorList>
            <consortium name="EnsemblPlants"/>
        </authorList>
    </citation>
    <scope>IDENTIFICATION</scope>
</reference>
<organism evidence="1 2">
    <name type="scientific">Avena sativa</name>
    <name type="common">Oat</name>
    <dbReference type="NCBI Taxonomy" id="4498"/>
    <lineage>
        <taxon>Eukaryota</taxon>
        <taxon>Viridiplantae</taxon>
        <taxon>Streptophyta</taxon>
        <taxon>Embryophyta</taxon>
        <taxon>Tracheophyta</taxon>
        <taxon>Spermatophyta</taxon>
        <taxon>Magnoliopsida</taxon>
        <taxon>Liliopsida</taxon>
        <taxon>Poales</taxon>
        <taxon>Poaceae</taxon>
        <taxon>BOP clade</taxon>
        <taxon>Pooideae</taxon>
        <taxon>Poodae</taxon>
        <taxon>Poeae</taxon>
        <taxon>Poeae Chloroplast Group 1 (Aveneae type)</taxon>
        <taxon>Aveninae</taxon>
        <taxon>Avena</taxon>
    </lineage>
</organism>
<keyword evidence="2" id="KW-1185">Reference proteome</keyword>
<dbReference type="Proteomes" id="UP001732700">
    <property type="component" value="Chromosome 5A"/>
</dbReference>
<evidence type="ECO:0000313" key="1">
    <source>
        <dbReference type="EnsemblPlants" id="AVESA.00010b.r2.5AG0810830.2.CDS"/>
    </source>
</evidence>
<reference evidence="1" key="1">
    <citation type="submission" date="2021-05" db="EMBL/GenBank/DDBJ databases">
        <authorList>
            <person name="Scholz U."/>
            <person name="Mascher M."/>
            <person name="Fiebig A."/>
        </authorList>
    </citation>
    <scope>NUCLEOTIDE SEQUENCE [LARGE SCALE GENOMIC DNA]</scope>
</reference>